<dbReference type="GO" id="GO:0071897">
    <property type="term" value="P:DNA biosynthetic process"/>
    <property type="evidence" value="ECO:0007669"/>
    <property type="project" value="UniProtKB-ARBA"/>
</dbReference>
<comment type="caution">
    <text evidence="1">The sequence shown here is derived from an EMBL/GenBank/DDBJ whole genome shotgun (WGS) entry which is preliminary data.</text>
</comment>
<sequence length="150" mass="16571">MKLCINAEGRYEVALPWVADNFSLPENRKLAEKGLMSTKRKLMASGKLVAYGEVFDNWLNLGIIEKVPQGEIGGAHYLPHRPVIKSGSTTSIRPVFNASSHVLGSPSLNDCLSTGSNLIEIIPTILNRFRRNYIGVTSDTEKAFLQISIR</sequence>
<organism evidence="1 2">
    <name type="scientific">Trichonephila clavipes</name>
    <name type="common">Golden silk orbweaver</name>
    <name type="synonym">Nephila clavipes</name>
    <dbReference type="NCBI Taxonomy" id="2585209"/>
    <lineage>
        <taxon>Eukaryota</taxon>
        <taxon>Metazoa</taxon>
        <taxon>Ecdysozoa</taxon>
        <taxon>Arthropoda</taxon>
        <taxon>Chelicerata</taxon>
        <taxon>Arachnida</taxon>
        <taxon>Araneae</taxon>
        <taxon>Araneomorphae</taxon>
        <taxon>Entelegynae</taxon>
        <taxon>Araneoidea</taxon>
        <taxon>Nephilidae</taxon>
        <taxon>Trichonephila</taxon>
    </lineage>
</organism>
<name>A0A8X6RQH2_TRICX</name>
<protein>
    <submittedName>
        <fullName evidence="1">Integrase catalytic domain-containing protein</fullName>
    </submittedName>
</protein>
<proteinExistence type="predicted"/>
<reference evidence="1" key="1">
    <citation type="submission" date="2020-08" db="EMBL/GenBank/DDBJ databases">
        <title>Multicomponent nature underlies the extraordinary mechanical properties of spider dragline silk.</title>
        <authorList>
            <person name="Kono N."/>
            <person name="Nakamura H."/>
            <person name="Mori M."/>
            <person name="Yoshida Y."/>
            <person name="Ohtoshi R."/>
            <person name="Malay A.D."/>
            <person name="Moran D.A.P."/>
            <person name="Tomita M."/>
            <person name="Numata K."/>
            <person name="Arakawa K."/>
        </authorList>
    </citation>
    <scope>NUCLEOTIDE SEQUENCE</scope>
</reference>
<evidence type="ECO:0000313" key="2">
    <source>
        <dbReference type="Proteomes" id="UP000887159"/>
    </source>
</evidence>
<dbReference type="PANTHER" id="PTHR47331:SF1">
    <property type="entry name" value="GAG-LIKE PROTEIN"/>
    <property type="match status" value="1"/>
</dbReference>
<dbReference type="EMBL" id="BMAU01021203">
    <property type="protein sequence ID" value="GFX98675.1"/>
    <property type="molecule type" value="Genomic_DNA"/>
</dbReference>
<evidence type="ECO:0000313" key="1">
    <source>
        <dbReference type="EMBL" id="GFX98675.1"/>
    </source>
</evidence>
<accession>A0A8X6RQH2</accession>
<gene>
    <name evidence="1" type="primary">AVEN_2369_1</name>
    <name evidence="1" type="ORF">TNCV_1502531</name>
</gene>
<dbReference type="InterPro" id="IPR043502">
    <property type="entry name" value="DNA/RNA_pol_sf"/>
</dbReference>
<dbReference type="SUPFAM" id="SSF56672">
    <property type="entry name" value="DNA/RNA polymerases"/>
    <property type="match status" value="1"/>
</dbReference>
<dbReference type="AlphaFoldDB" id="A0A8X6RQH2"/>
<dbReference type="Proteomes" id="UP000887159">
    <property type="component" value="Unassembled WGS sequence"/>
</dbReference>
<keyword evidence="2" id="KW-1185">Reference proteome</keyword>
<dbReference type="PANTHER" id="PTHR47331">
    <property type="entry name" value="PHD-TYPE DOMAIN-CONTAINING PROTEIN"/>
    <property type="match status" value="1"/>
</dbReference>